<evidence type="ECO:0000313" key="7">
    <source>
        <dbReference type="Proteomes" id="UP000001366"/>
    </source>
</evidence>
<comment type="function">
    <text evidence="4">Catalyzes the deamination of 5-methylthioadenosine and S-adenosyl-L-homocysteine into 5-methylthioinosine and S-inosyl-L-homocysteine, respectively. Is also able to deaminate adenosine.</text>
</comment>
<dbReference type="Pfam" id="PF01979">
    <property type="entry name" value="Amidohydro_1"/>
    <property type="match status" value="1"/>
</dbReference>
<dbReference type="AlphaFoldDB" id="C0QS54"/>
<keyword evidence="2 4" id="KW-0378">Hydrolase</keyword>
<keyword evidence="1 4" id="KW-0479">Metal-binding</keyword>
<feature type="binding site" evidence="4">
    <location>
        <position position="96"/>
    </location>
    <ligand>
        <name>substrate</name>
    </ligand>
</feature>
<dbReference type="eggNOG" id="COG0402">
    <property type="taxonomic scope" value="Bacteria"/>
</dbReference>
<dbReference type="RefSeq" id="WP_012676635.1">
    <property type="nucleotide sequence ID" value="NC_012440.1"/>
</dbReference>
<gene>
    <name evidence="4" type="primary">mtaD</name>
    <name evidence="6" type="ordered locus">PERMA_1735</name>
</gene>
<evidence type="ECO:0000256" key="2">
    <source>
        <dbReference type="ARBA" id="ARBA00022801"/>
    </source>
</evidence>
<feature type="domain" description="Amidohydrolase-related" evidence="5">
    <location>
        <begin position="58"/>
        <end position="406"/>
    </location>
</feature>
<evidence type="ECO:0000259" key="5">
    <source>
        <dbReference type="Pfam" id="PF01979"/>
    </source>
</evidence>
<dbReference type="PANTHER" id="PTHR43794">
    <property type="entry name" value="AMINOHYDROLASE SSNA-RELATED"/>
    <property type="match status" value="1"/>
</dbReference>
<keyword evidence="7" id="KW-1185">Reference proteome</keyword>
<dbReference type="InterPro" id="IPR050287">
    <property type="entry name" value="MTA/SAH_deaminase"/>
</dbReference>
<dbReference type="CDD" id="cd01298">
    <property type="entry name" value="ATZ_TRZ_like"/>
    <property type="match status" value="1"/>
</dbReference>
<dbReference type="PaxDb" id="123214-PERMA_1735"/>
<feature type="binding site" evidence="4">
    <location>
        <position position="69"/>
    </location>
    <ligand>
        <name>Zn(2+)</name>
        <dbReference type="ChEBI" id="CHEBI:29105"/>
    </ligand>
</feature>
<sequence>MERADLILTDISYILTMDENLTEYRDADIAIKDKKIIAIGEGIKNRYYGKTIVCKGKIAIPGLINTHTHAAMTLLRGYGSDNPLKVWLEEYIWPVEGKFVSYDFVKDGTKIAVYEMLRNGITTFVDMYFYENAVADVINEAGIRGVLSTGILDFPTPGAKTPDEGIEKTVSFIKEYSGEYVYPAIGPHAPYTCSPETLKKCMDVAEKYDILFHIHISETEFEVATVKEKYGKTPVEHLDSIGVLNDRVLAAHMVHPTEIEIEILSKRGVKVSHCPESNLKLASGVAPVPEMLKAGVTVSIGTDGTASNDDLDIIGEISTAAKLHKGISKDPTVLNAKEALLMATREGAKAVRMEDRIGSIETGKLADIVLIDATQPHLNPLFDPYTQIVHSSRGSDVDTVIVGGEIKVLNKEVLPLCRDEIMEIAERWKKRITES</sequence>
<dbReference type="SUPFAM" id="SSF51338">
    <property type="entry name" value="Composite domain of metallo-dependent hydrolases"/>
    <property type="match status" value="1"/>
</dbReference>
<comment type="cofactor">
    <cofactor evidence="4">
        <name>Zn(2+)</name>
        <dbReference type="ChEBI" id="CHEBI:29105"/>
    </cofactor>
    <text evidence="4">Binds 1 zinc ion per subunit.</text>
</comment>
<dbReference type="Gene3D" id="3.20.20.140">
    <property type="entry name" value="Metal-dependent hydrolases"/>
    <property type="match status" value="1"/>
</dbReference>
<comment type="catalytic activity">
    <reaction evidence="4">
        <text>S-adenosyl-L-homocysteine + H2O + H(+) = S-inosyl-L-homocysteine + NH4(+)</text>
        <dbReference type="Rhea" id="RHEA:20716"/>
        <dbReference type="ChEBI" id="CHEBI:15377"/>
        <dbReference type="ChEBI" id="CHEBI:15378"/>
        <dbReference type="ChEBI" id="CHEBI:28938"/>
        <dbReference type="ChEBI" id="CHEBI:57856"/>
        <dbReference type="ChEBI" id="CHEBI:57985"/>
        <dbReference type="EC" id="3.5.4.28"/>
    </reaction>
</comment>
<dbReference type="InterPro" id="IPR011059">
    <property type="entry name" value="Metal-dep_hydrolase_composite"/>
</dbReference>
<dbReference type="HAMAP" id="MF_01281">
    <property type="entry name" value="MTA_SAH_deamin"/>
    <property type="match status" value="1"/>
</dbReference>
<accession>C0QS54</accession>
<dbReference type="PANTHER" id="PTHR43794:SF11">
    <property type="entry name" value="AMIDOHYDROLASE-RELATED DOMAIN-CONTAINING PROTEIN"/>
    <property type="match status" value="1"/>
</dbReference>
<evidence type="ECO:0000256" key="1">
    <source>
        <dbReference type="ARBA" id="ARBA00022723"/>
    </source>
</evidence>
<evidence type="ECO:0000256" key="3">
    <source>
        <dbReference type="ARBA" id="ARBA00022833"/>
    </source>
</evidence>
<name>C0QS54_PERMH</name>
<feature type="binding site" evidence="4">
    <location>
        <position position="303"/>
    </location>
    <ligand>
        <name>substrate</name>
    </ligand>
</feature>
<dbReference type="InterPro" id="IPR006680">
    <property type="entry name" value="Amidohydro-rel"/>
</dbReference>
<dbReference type="HOGENOM" id="CLU_012358_2_1_0"/>
<protein>
    <recommendedName>
        <fullName evidence="4">5-methylthioadenosine/S-adenosylhomocysteine deaminase</fullName>
        <shortName evidence="4">MTA/SAH deaminase</shortName>
        <ecNumber evidence="4">3.5.4.28</ecNumber>
        <ecNumber evidence="4">3.5.4.31</ecNumber>
    </recommendedName>
</protein>
<comment type="catalytic activity">
    <reaction evidence="4">
        <text>S-methyl-5'-thioadenosine + H2O + H(+) = S-methyl-5'-thioinosine + NH4(+)</text>
        <dbReference type="Rhea" id="RHEA:25025"/>
        <dbReference type="ChEBI" id="CHEBI:15377"/>
        <dbReference type="ChEBI" id="CHEBI:15378"/>
        <dbReference type="ChEBI" id="CHEBI:17509"/>
        <dbReference type="ChEBI" id="CHEBI:28938"/>
        <dbReference type="ChEBI" id="CHEBI:48595"/>
        <dbReference type="EC" id="3.5.4.31"/>
    </reaction>
</comment>
<dbReference type="GO" id="GO:0050270">
    <property type="term" value="F:S-adenosylhomocysteine deaminase activity"/>
    <property type="evidence" value="ECO:0007669"/>
    <property type="project" value="UniProtKB-UniRule"/>
</dbReference>
<dbReference type="EC" id="3.5.4.31" evidence="4"/>
<comment type="caution">
    <text evidence="4">Lacks conserved residue(s) required for the propagation of feature annotation.</text>
</comment>
<dbReference type="SUPFAM" id="SSF51556">
    <property type="entry name" value="Metallo-dependent hydrolases"/>
    <property type="match status" value="1"/>
</dbReference>
<feature type="binding site" evidence="4">
    <location>
        <position position="303"/>
    </location>
    <ligand>
        <name>Zn(2+)</name>
        <dbReference type="ChEBI" id="CHEBI:29105"/>
    </ligand>
</feature>
<dbReference type="InterPro" id="IPR032466">
    <property type="entry name" value="Metal_Hydrolase"/>
</dbReference>
<dbReference type="STRING" id="123214.PERMA_1735"/>
<evidence type="ECO:0000256" key="4">
    <source>
        <dbReference type="HAMAP-Rule" id="MF_01281"/>
    </source>
</evidence>
<dbReference type="FunFam" id="3.20.20.140:FF:000014">
    <property type="entry name" value="5-methylthioadenosine/S-adenosylhomocysteine deaminase"/>
    <property type="match status" value="1"/>
</dbReference>
<feature type="binding site" evidence="4">
    <location>
        <position position="67"/>
    </location>
    <ligand>
        <name>Zn(2+)</name>
        <dbReference type="ChEBI" id="CHEBI:29105"/>
    </ligand>
</feature>
<dbReference type="KEGG" id="pmx:PERMA_1735"/>
<dbReference type="EC" id="3.5.4.28" evidence="4"/>
<feature type="binding site" evidence="4">
    <location>
        <position position="215"/>
    </location>
    <ligand>
        <name>Zn(2+)</name>
        <dbReference type="ChEBI" id="CHEBI:29105"/>
    </ligand>
</feature>
<keyword evidence="3 4" id="KW-0862">Zinc</keyword>
<proteinExistence type="inferred from homology"/>
<dbReference type="Proteomes" id="UP000001366">
    <property type="component" value="Chromosome"/>
</dbReference>
<dbReference type="EMBL" id="CP001230">
    <property type="protein sequence ID" value="ACO04397.1"/>
    <property type="molecule type" value="Genomic_DNA"/>
</dbReference>
<reference evidence="6 7" key="1">
    <citation type="journal article" date="2009" name="J. Bacteriol.">
        <title>Complete and draft genome sequences of six members of the Aquificales.</title>
        <authorList>
            <person name="Reysenbach A.L."/>
            <person name="Hamamura N."/>
            <person name="Podar M."/>
            <person name="Griffiths E."/>
            <person name="Ferreira S."/>
            <person name="Hochstein R."/>
            <person name="Heidelberg J."/>
            <person name="Johnson J."/>
            <person name="Mead D."/>
            <person name="Pohorille A."/>
            <person name="Sarmiento M."/>
            <person name="Schweighofer K."/>
            <person name="Seshadri R."/>
            <person name="Voytek M.A."/>
        </authorList>
    </citation>
    <scope>NUCLEOTIDE SEQUENCE [LARGE SCALE GENOMIC DNA]</scope>
    <source>
        <strain evidence="7">DSM 14350 / EX-H1</strain>
    </source>
</reference>
<comment type="similarity">
    <text evidence="4">Belongs to the metallo-dependent hydrolases superfamily. MTA/SAH deaminase family.</text>
</comment>
<dbReference type="GO" id="GO:0090614">
    <property type="term" value="F:5'-methylthioadenosine deaminase activity"/>
    <property type="evidence" value="ECO:0007669"/>
    <property type="project" value="UniProtKB-UniRule"/>
</dbReference>
<feature type="binding site" evidence="4">
    <location>
        <position position="218"/>
    </location>
    <ligand>
        <name>substrate</name>
    </ligand>
</feature>
<feature type="binding site" evidence="4">
    <location>
        <position position="188"/>
    </location>
    <ligand>
        <name>substrate</name>
    </ligand>
</feature>
<dbReference type="GO" id="GO:0046872">
    <property type="term" value="F:metal ion binding"/>
    <property type="evidence" value="ECO:0007669"/>
    <property type="project" value="UniProtKB-KW"/>
</dbReference>
<evidence type="ECO:0000313" key="6">
    <source>
        <dbReference type="EMBL" id="ACO04397.1"/>
    </source>
</evidence>
<dbReference type="InterPro" id="IPR023512">
    <property type="entry name" value="Deaminase_MtaD/DadD"/>
</dbReference>
<dbReference type="Gene3D" id="2.30.40.10">
    <property type="entry name" value="Urease, subunit C, domain 1"/>
    <property type="match status" value="1"/>
</dbReference>
<organism evidence="6 7">
    <name type="scientific">Persephonella marina (strain DSM 14350 / EX-H1)</name>
    <dbReference type="NCBI Taxonomy" id="123214"/>
    <lineage>
        <taxon>Bacteria</taxon>
        <taxon>Pseudomonadati</taxon>
        <taxon>Aquificota</taxon>
        <taxon>Aquificia</taxon>
        <taxon>Aquificales</taxon>
        <taxon>Hydrogenothermaceae</taxon>
        <taxon>Persephonella</taxon>
    </lineage>
</organism>